<dbReference type="PANTHER" id="PTHR45266:SF3">
    <property type="entry name" value="OXALOACETATE DECARBOXYLASE ALPHA CHAIN"/>
    <property type="match status" value="1"/>
</dbReference>
<dbReference type="InterPro" id="IPR001882">
    <property type="entry name" value="Biotin_BS"/>
</dbReference>
<evidence type="ECO:0000313" key="11">
    <source>
        <dbReference type="EMBL" id="TWU24061.1"/>
    </source>
</evidence>
<organism evidence="11 12">
    <name type="scientific">Novipirellula galeiformis</name>
    <dbReference type="NCBI Taxonomy" id="2528004"/>
    <lineage>
        <taxon>Bacteria</taxon>
        <taxon>Pseudomonadati</taxon>
        <taxon>Planctomycetota</taxon>
        <taxon>Planctomycetia</taxon>
        <taxon>Pirellulales</taxon>
        <taxon>Pirellulaceae</taxon>
        <taxon>Novipirellula</taxon>
    </lineage>
</organism>
<evidence type="ECO:0000256" key="9">
    <source>
        <dbReference type="RuleBase" id="RU364072"/>
    </source>
</evidence>
<keyword evidence="12" id="KW-1185">Reference proteome</keyword>
<feature type="domain" description="Lipoyl-binding" evidence="10">
    <location>
        <begin position="80"/>
        <end position="156"/>
    </location>
</feature>
<dbReference type="InterPro" id="IPR011053">
    <property type="entry name" value="Single_hybrid_motif"/>
</dbReference>
<keyword evidence="6 9" id="KW-0443">Lipid metabolism</keyword>
<dbReference type="UniPathway" id="UPA00094"/>
<comment type="pathway">
    <text evidence="2 9">Lipid metabolism; fatty acid biosynthesis.</text>
</comment>
<dbReference type="GO" id="GO:0003989">
    <property type="term" value="F:acetyl-CoA carboxylase activity"/>
    <property type="evidence" value="ECO:0007669"/>
    <property type="project" value="InterPro"/>
</dbReference>
<dbReference type="SUPFAM" id="SSF51230">
    <property type="entry name" value="Single hybrid motif"/>
    <property type="match status" value="1"/>
</dbReference>
<dbReference type="PROSITE" id="PS00188">
    <property type="entry name" value="BIOTIN"/>
    <property type="match status" value="1"/>
</dbReference>
<evidence type="ECO:0000256" key="4">
    <source>
        <dbReference type="ARBA" id="ARBA00022516"/>
    </source>
</evidence>
<dbReference type="InterPro" id="IPR050709">
    <property type="entry name" value="Biotin_Carboxyl_Carrier/Decarb"/>
</dbReference>
<dbReference type="AlphaFoldDB" id="A0A5C6CL72"/>
<keyword evidence="7 9" id="KW-0275">Fatty acid biosynthesis</keyword>
<evidence type="ECO:0000256" key="1">
    <source>
        <dbReference type="ARBA" id="ARBA00003761"/>
    </source>
</evidence>
<dbReference type="PANTHER" id="PTHR45266">
    <property type="entry name" value="OXALOACETATE DECARBOXYLASE ALPHA CHAIN"/>
    <property type="match status" value="1"/>
</dbReference>
<dbReference type="RefSeq" id="WP_231612212.1">
    <property type="nucleotide sequence ID" value="NZ_SJPT01000003.1"/>
</dbReference>
<evidence type="ECO:0000256" key="3">
    <source>
        <dbReference type="ARBA" id="ARBA00017562"/>
    </source>
</evidence>
<reference evidence="11 12" key="1">
    <citation type="submission" date="2019-02" db="EMBL/GenBank/DDBJ databases">
        <title>Deep-cultivation of Planctomycetes and their phenomic and genomic characterization uncovers novel biology.</title>
        <authorList>
            <person name="Wiegand S."/>
            <person name="Jogler M."/>
            <person name="Boedeker C."/>
            <person name="Pinto D."/>
            <person name="Vollmers J."/>
            <person name="Rivas-Marin E."/>
            <person name="Kohn T."/>
            <person name="Peeters S.H."/>
            <person name="Heuer A."/>
            <person name="Rast P."/>
            <person name="Oberbeckmann S."/>
            <person name="Bunk B."/>
            <person name="Jeske O."/>
            <person name="Meyerdierks A."/>
            <person name="Storesund J.E."/>
            <person name="Kallscheuer N."/>
            <person name="Luecker S."/>
            <person name="Lage O.M."/>
            <person name="Pohl T."/>
            <person name="Merkel B.J."/>
            <person name="Hornburger P."/>
            <person name="Mueller R.-W."/>
            <person name="Bruemmer F."/>
            <person name="Labrenz M."/>
            <person name="Spormann A.M."/>
            <person name="Op Den Camp H."/>
            <person name="Overmann J."/>
            <person name="Amann R."/>
            <person name="Jetten M.S.M."/>
            <person name="Mascher T."/>
            <person name="Medema M.H."/>
            <person name="Devos D.P."/>
            <person name="Kaster A.-K."/>
            <person name="Ovreas L."/>
            <person name="Rohde M."/>
            <person name="Galperin M.Y."/>
            <person name="Jogler C."/>
        </authorList>
    </citation>
    <scope>NUCLEOTIDE SEQUENCE [LARGE SCALE GENOMIC DNA]</scope>
    <source>
        <strain evidence="11 12">Pla52o</strain>
    </source>
</reference>
<keyword evidence="8 9" id="KW-0092">Biotin</keyword>
<gene>
    <name evidence="11" type="primary">accB</name>
    <name evidence="11" type="ORF">Pla52o_19840</name>
</gene>
<sequence>MSKGGKPGPDIFDIERLRMIVALMEEHELSEVDLQQGDEKIKLNRGSAAPVYVPTAAPAPVAAGSASAPAPAAADPHANTITIDAPMIGTFYSRANPESEPFVKVGQRVTEDTIVCIVEAMKVFNEIPAECSGTVVEILANDQQPVDFGKPMFRIDPSA</sequence>
<dbReference type="GO" id="GO:0006633">
    <property type="term" value="P:fatty acid biosynthetic process"/>
    <property type="evidence" value="ECO:0007669"/>
    <property type="project" value="UniProtKB-UniPathway"/>
</dbReference>
<evidence type="ECO:0000259" key="10">
    <source>
        <dbReference type="PROSITE" id="PS50968"/>
    </source>
</evidence>
<evidence type="ECO:0000256" key="2">
    <source>
        <dbReference type="ARBA" id="ARBA00005194"/>
    </source>
</evidence>
<evidence type="ECO:0000256" key="7">
    <source>
        <dbReference type="ARBA" id="ARBA00023160"/>
    </source>
</evidence>
<evidence type="ECO:0000256" key="5">
    <source>
        <dbReference type="ARBA" id="ARBA00022832"/>
    </source>
</evidence>
<dbReference type="GO" id="GO:0009317">
    <property type="term" value="C:acetyl-CoA carboxylase complex"/>
    <property type="evidence" value="ECO:0007669"/>
    <property type="project" value="InterPro"/>
</dbReference>
<dbReference type="PRINTS" id="PR01071">
    <property type="entry name" value="ACOABIOTINCC"/>
</dbReference>
<evidence type="ECO:0000256" key="6">
    <source>
        <dbReference type="ARBA" id="ARBA00023098"/>
    </source>
</evidence>
<dbReference type="NCBIfam" id="TIGR00531">
    <property type="entry name" value="BCCP"/>
    <property type="match status" value="1"/>
</dbReference>
<comment type="function">
    <text evidence="1 9">This protein is a component of the acetyl coenzyme A carboxylase complex; first, biotin carboxylase catalyzes the carboxylation of the carrier protein and then the transcarboxylase transfers the carboxyl group to form malonyl-CoA.</text>
</comment>
<evidence type="ECO:0000256" key="8">
    <source>
        <dbReference type="ARBA" id="ARBA00023267"/>
    </source>
</evidence>
<name>A0A5C6CL72_9BACT</name>
<dbReference type="InterPro" id="IPR001249">
    <property type="entry name" value="AcCoA_biotinCC"/>
</dbReference>
<dbReference type="Pfam" id="PF00364">
    <property type="entry name" value="Biotin_lipoyl"/>
    <property type="match status" value="1"/>
</dbReference>
<keyword evidence="4 9" id="KW-0444">Lipid biosynthesis</keyword>
<dbReference type="PROSITE" id="PS50968">
    <property type="entry name" value="BIOTINYL_LIPOYL"/>
    <property type="match status" value="1"/>
</dbReference>
<dbReference type="EMBL" id="SJPT01000003">
    <property type="protein sequence ID" value="TWU24061.1"/>
    <property type="molecule type" value="Genomic_DNA"/>
</dbReference>
<dbReference type="CDD" id="cd06850">
    <property type="entry name" value="biotinyl_domain"/>
    <property type="match status" value="1"/>
</dbReference>
<evidence type="ECO:0000313" key="12">
    <source>
        <dbReference type="Proteomes" id="UP000316304"/>
    </source>
</evidence>
<dbReference type="Proteomes" id="UP000316304">
    <property type="component" value="Unassembled WGS sequence"/>
</dbReference>
<comment type="caution">
    <text evidence="11">The sequence shown here is derived from an EMBL/GenBank/DDBJ whole genome shotgun (WGS) entry which is preliminary data.</text>
</comment>
<dbReference type="Gene3D" id="2.40.50.100">
    <property type="match status" value="1"/>
</dbReference>
<protein>
    <recommendedName>
        <fullName evidence="3 9">Biotin carboxyl carrier protein of acetyl-CoA carboxylase</fullName>
    </recommendedName>
</protein>
<accession>A0A5C6CL72</accession>
<keyword evidence="5 9" id="KW-0276">Fatty acid metabolism</keyword>
<dbReference type="InterPro" id="IPR000089">
    <property type="entry name" value="Biotin_lipoyl"/>
</dbReference>
<proteinExistence type="predicted"/>